<evidence type="ECO:0000313" key="4">
    <source>
        <dbReference type="Proteomes" id="UP000016924"/>
    </source>
</evidence>
<dbReference type="HOGENOM" id="CLU_1283189_0_0_1"/>
<feature type="signal peptide" evidence="2">
    <location>
        <begin position="1"/>
        <end position="26"/>
    </location>
</feature>
<evidence type="ECO:0000313" key="3">
    <source>
        <dbReference type="EMBL" id="EON69087.1"/>
    </source>
</evidence>
<gene>
    <name evidence="3" type="ORF">W97_08400</name>
</gene>
<evidence type="ECO:0008006" key="5">
    <source>
        <dbReference type="Google" id="ProtNLM"/>
    </source>
</evidence>
<organism evidence="3 4">
    <name type="scientific">Coniosporium apollinis (strain CBS 100218)</name>
    <name type="common">Rock-inhabiting black yeast</name>
    <dbReference type="NCBI Taxonomy" id="1168221"/>
    <lineage>
        <taxon>Eukaryota</taxon>
        <taxon>Fungi</taxon>
        <taxon>Dikarya</taxon>
        <taxon>Ascomycota</taxon>
        <taxon>Pezizomycotina</taxon>
        <taxon>Dothideomycetes</taxon>
        <taxon>Dothideomycetes incertae sedis</taxon>
        <taxon>Coniosporium</taxon>
    </lineage>
</organism>
<keyword evidence="1" id="KW-0812">Transmembrane</keyword>
<feature type="transmembrane region" description="Helical" evidence="1">
    <location>
        <begin position="174"/>
        <end position="195"/>
    </location>
</feature>
<keyword evidence="1" id="KW-1133">Transmembrane helix</keyword>
<name>R7Z4K9_CONA1</name>
<sequence>MASKTSKVLLFAVLLLGLALLLSTQGTRPALFNGTNLNGVIPEYITAITNTCASFVRQAFRESPILQVATSAYQEAYEYAKVPLAVSYVTLEALPSAYFLKALTRNEITNTLTKLIAELSFLKSLPYDNYAEVIASVLRVALHTISNGIEHFIVGLSSLEEVINTSMNPYTAKFAVLAIYIAAFSIGYLILDVVIRLLDLFWARVIGAVRWLFVE</sequence>
<dbReference type="EMBL" id="JH767606">
    <property type="protein sequence ID" value="EON69087.1"/>
    <property type="molecule type" value="Genomic_DNA"/>
</dbReference>
<dbReference type="RefSeq" id="XP_007784404.1">
    <property type="nucleotide sequence ID" value="XM_007786214.1"/>
</dbReference>
<keyword evidence="4" id="KW-1185">Reference proteome</keyword>
<accession>R7Z4K9</accession>
<feature type="chain" id="PRO_5004450406" description="Abscisic acid G-protein coupled receptor-like domain-containing protein" evidence="2">
    <location>
        <begin position="27"/>
        <end position="215"/>
    </location>
</feature>
<keyword evidence="2" id="KW-0732">Signal</keyword>
<evidence type="ECO:0000256" key="2">
    <source>
        <dbReference type="SAM" id="SignalP"/>
    </source>
</evidence>
<evidence type="ECO:0000256" key="1">
    <source>
        <dbReference type="SAM" id="Phobius"/>
    </source>
</evidence>
<dbReference type="AlphaFoldDB" id="R7Z4K9"/>
<protein>
    <recommendedName>
        <fullName evidence="5">Abscisic acid G-protein coupled receptor-like domain-containing protein</fullName>
    </recommendedName>
</protein>
<proteinExistence type="predicted"/>
<dbReference type="GeneID" id="19905711"/>
<reference evidence="4" key="1">
    <citation type="submission" date="2012-06" db="EMBL/GenBank/DDBJ databases">
        <title>The genome sequence of Coniosporium apollinis CBS 100218.</title>
        <authorList>
            <consortium name="The Broad Institute Genome Sequencing Platform"/>
            <person name="Cuomo C."/>
            <person name="Gorbushina A."/>
            <person name="Noack S."/>
            <person name="Walker B."/>
            <person name="Young S.K."/>
            <person name="Zeng Q."/>
            <person name="Gargeya S."/>
            <person name="Fitzgerald M."/>
            <person name="Haas B."/>
            <person name="Abouelleil A."/>
            <person name="Alvarado L."/>
            <person name="Arachchi H.M."/>
            <person name="Berlin A.M."/>
            <person name="Chapman S.B."/>
            <person name="Goldberg J."/>
            <person name="Griggs A."/>
            <person name="Gujja S."/>
            <person name="Hansen M."/>
            <person name="Howarth C."/>
            <person name="Imamovic A."/>
            <person name="Larimer J."/>
            <person name="McCowan C."/>
            <person name="Montmayeur A."/>
            <person name="Murphy C."/>
            <person name="Neiman D."/>
            <person name="Pearson M."/>
            <person name="Priest M."/>
            <person name="Roberts A."/>
            <person name="Saif S."/>
            <person name="Shea T."/>
            <person name="Sisk P."/>
            <person name="Sykes S."/>
            <person name="Wortman J."/>
            <person name="Nusbaum C."/>
            <person name="Birren B."/>
        </authorList>
    </citation>
    <scope>NUCLEOTIDE SEQUENCE [LARGE SCALE GENOMIC DNA]</scope>
    <source>
        <strain evidence="4">CBS 100218</strain>
    </source>
</reference>
<keyword evidence="1" id="KW-0472">Membrane</keyword>
<dbReference type="Proteomes" id="UP000016924">
    <property type="component" value="Unassembled WGS sequence"/>
</dbReference>